<comment type="subunit">
    <text evidence="2">Interacts with microtubules.</text>
</comment>
<dbReference type="GO" id="GO:0005876">
    <property type="term" value="C:spindle microtubule"/>
    <property type="evidence" value="ECO:0007669"/>
    <property type="project" value="TreeGrafter"/>
</dbReference>
<comment type="caution">
    <text evidence="9">The sequence shown here is derived from an EMBL/GenBank/DDBJ whole genome shotgun (WGS) entry which is preliminary data.</text>
</comment>
<dbReference type="PANTHER" id="PTHR16056">
    <property type="entry name" value="REGULATOR OF MICROTUBULE DYNAMICS PROTEIN"/>
    <property type="match status" value="1"/>
</dbReference>
<dbReference type="Pfam" id="PF21033">
    <property type="entry name" value="RMD1-3"/>
    <property type="match status" value="1"/>
</dbReference>
<dbReference type="Gene3D" id="1.25.40.10">
    <property type="entry name" value="Tetratricopeptide repeat domain"/>
    <property type="match status" value="1"/>
</dbReference>
<proteinExistence type="predicted"/>
<keyword evidence="3" id="KW-0963">Cytoplasm</keyword>
<evidence type="ECO:0000313" key="9">
    <source>
        <dbReference type="EMBL" id="RZC32797.1"/>
    </source>
</evidence>
<protein>
    <recommendedName>
        <fullName evidence="7">Regulator of microtubule dynamics protein 1</fullName>
    </recommendedName>
    <alternativeName>
        <fullName evidence="8">Protein FAM82B</fullName>
    </alternativeName>
</protein>
<dbReference type="Proteomes" id="UP000292052">
    <property type="component" value="Unassembled WGS sequence"/>
</dbReference>
<gene>
    <name evidence="9" type="ORF">BDFB_010545</name>
</gene>
<dbReference type="InterPro" id="IPR049039">
    <property type="entry name" value="RMD1-3_a_helical_rpt"/>
</dbReference>
<dbReference type="GO" id="GO:0097431">
    <property type="term" value="C:mitotic spindle pole"/>
    <property type="evidence" value="ECO:0007669"/>
    <property type="project" value="TreeGrafter"/>
</dbReference>
<dbReference type="SUPFAM" id="SSF48452">
    <property type="entry name" value="TPR-like"/>
    <property type="match status" value="1"/>
</dbReference>
<evidence type="ECO:0000256" key="3">
    <source>
        <dbReference type="ARBA" id="ARBA00022490"/>
    </source>
</evidence>
<dbReference type="EMBL" id="QDEB01094550">
    <property type="protein sequence ID" value="RZC32797.1"/>
    <property type="molecule type" value="Genomic_DNA"/>
</dbReference>
<evidence type="ECO:0000256" key="4">
    <source>
        <dbReference type="ARBA" id="ARBA00022737"/>
    </source>
</evidence>
<evidence type="ECO:0000256" key="7">
    <source>
        <dbReference type="ARBA" id="ARBA00039966"/>
    </source>
</evidence>
<keyword evidence="4" id="KW-0677">Repeat</keyword>
<comment type="subcellular location">
    <subcellularLocation>
        <location evidence="1">Cytoplasm</location>
        <location evidence="1">Cytoskeleton</location>
    </subcellularLocation>
</comment>
<organism evidence="9 10">
    <name type="scientific">Asbolus verrucosus</name>
    <name type="common">Desert ironclad beetle</name>
    <dbReference type="NCBI Taxonomy" id="1661398"/>
    <lineage>
        <taxon>Eukaryota</taxon>
        <taxon>Metazoa</taxon>
        <taxon>Ecdysozoa</taxon>
        <taxon>Arthropoda</taxon>
        <taxon>Hexapoda</taxon>
        <taxon>Insecta</taxon>
        <taxon>Pterygota</taxon>
        <taxon>Neoptera</taxon>
        <taxon>Endopterygota</taxon>
        <taxon>Coleoptera</taxon>
        <taxon>Polyphaga</taxon>
        <taxon>Cucujiformia</taxon>
        <taxon>Tenebrionidae</taxon>
        <taxon>Pimeliinae</taxon>
        <taxon>Asbolus</taxon>
    </lineage>
</organism>
<evidence type="ECO:0000256" key="2">
    <source>
        <dbReference type="ARBA" id="ARBA00011375"/>
    </source>
</evidence>
<dbReference type="PANTHER" id="PTHR16056:SF16">
    <property type="entry name" value="REGULATOR OF MICROTUBULE DYNAMICS PROTEIN 1"/>
    <property type="match status" value="1"/>
</dbReference>
<evidence type="ECO:0000256" key="8">
    <source>
        <dbReference type="ARBA" id="ARBA00041958"/>
    </source>
</evidence>
<dbReference type="OrthoDB" id="69711at2759"/>
<keyword evidence="5" id="KW-0802">TPR repeat</keyword>
<evidence type="ECO:0000256" key="6">
    <source>
        <dbReference type="ARBA" id="ARBA00023212"/>
    </source>
</evidence>
<evidence type="ECO:0000256" key="5">
    <source>
        <dbReference type="ARBA" id="ARBA00022803"/>
    </source>
</evidence>
<keyword evidence="6" id="KW-0206">Cytoskeleton</keyword>
<keyword evidence="10" id="KW-1185">Reference proteome</keyword>
<dbReference type="GO" id="GO:0008017">
    <property type="term" value="F:microtubule binding"/>
    <property type="evidence" value="ECO:0007669"/>
    <property type="project" value="TreeGrafter"/>
</dbReference>
<accession>A0A482VJU9</accession>
<reference evidence="9 10" key="1">
    <citation type="submission" date="2017-03" db="EMBL/GenBank/DDBJ databases">
        <title>Genome of the blue death feigning beetle - Asbolus verrucosus.</title>
        <authorList>
            <person name="Rider S.D."/>
        </authorList>
    </citation>
    <scope>NUCLEOTIDE SEQUENCE [LARGE SCALE GENOMIC DNA]</scope>
    <source>
        <strain evidence="9">Butters</strain>
        <tissue evidence="9">Head and leg muscle</tissue>
    </source>
</reference>
<evidence type="ECO:0000256" key="1">
    <source>
        <dbReference type="ARBA" id="ARBA00004245"/>
    </source>
</evidence>
<dbReference type="InterPro" id="IPR011990">
    <property type="entry name" value="TPR-like_helical_dom_sf"/>
</dbReference>
<dbReference type="STRING" id="1661398.A0A482VJU9"/>
<dbReference type="GO" id="GO:0005739">
    <property type="term" value="C:mitochondrion"/>
    <property type="evidence" value="ECO:0007669"/>
    <property type="project" value="TreeGrafter"/>
</dbReference>
<name>A0A482VJU9_ASBVE</name>
<sequence length="311" mass="36146">MSKLTVHLINVIKLLSFQHDNLKTIGYKVVKLQFLSVFKAITNFGCASDNVDDKISKYWLGRSVEDVIEEADSLFGQGKYLEVYELLNQLKFCNNVEVQWRIGRALFKLSCQNAIDEEARKEMIQEAYEIITASLSTVEDSARVHKWAAIIIDRKNGMRGLEHRVKNSEIVKGHLIKSCELDPKDVTAQYLLGRWCYEMSNITWFQRIISKLLYGEPPQSSYEEAHKYLSRAEDLHPRFYLQNTYLLGKTCLKLGQYYRAKHYFGVVGNLPVHNDYERHCAADAKKLLKRLDKYSLEKSALFYEYPFGTNE</sequence>
<evidence type="ECO:0000313" key="10">
    <source>
        <dbReference type="Proteomes" id="UP000292052"/>
    </source>
</evidence>
<dbReference type="AlphaFoldDB" id="A0A482VJU9"/>